<proteinExistence type="predicted"/>
<keyword evidence="4" id="KW-1185">Reference proteome</keyword>
<gene>
    <name evidence="3" type="ORF">N0V83_000309</name>
</gene>
<comment type="caution">
    <text evidence="3">The sequence shown here is derived from an EMBL/GenBank/DDBJ whole genome shotgun (WGS) entry which is preliminary data.</text>
</comment>
<reference evidence="3" key="1">
    <citation type="submission" date="2022-10" db="EMBL/GenBank/DDBJ databases">
        <title>Tapping the CABI collections for fungal endophytes: first genome assemblies for Collariella, Neodidymelliopsis, Ascochyta clinopodiicola, Didymella pomorum, Didymosphaeria variabile, Neocosmospora piperis and Neocucurbitaria cava.</title>
        <authorList>
            <person name="Hill R."/>
        </authorList>
    </citation>
    <scope>NUCLEOTIDE SEQUENCE</scope>
    <source>
        <strain evidence="3">IMI 356814</strain>
    </source>
</reference>
<keyword evidence="2" id="KW-0732">Signal</keyword>
<feature type="compositionally biased region" description="Basic and acidic residues" evidence="1">
    <location>
        <begin position="479"/>
        <end position="489"/>
    </location>
</feature>
<dbReference type="AlphaFoldDB" id="A0A9W9CS03"/>
<evidence type="ECO:0000256" key="2">
    <source>
        <dbReference type="SAM" id="SignalP"/>
    </source>
</evidence>
<dbReference type="EMBL" id="JAPEUY010000001">
    <property type="protein sequence ID" value="KAJ4377484.1"/>
    <property type="molecule type" value="Genomic_DNA"/>
</dbReference>
<dbReference type="OrthoDB" id="3793221at2759"/>
<protein>
    <submittedName>
        <fullName evidence="3">Uncharacterized protein</fullName>
    </submittedName>
</protein>
<feature type="signal peptide" evidence="2">
    <location>
        <begin position="1"/>
        <end position="18"/>
    </location>
</feature>
<feature type="chain" id="PRO_5040898127" evidence="2">
    <location>
        <begin position="19"/>
        <end position="489"/>
    </location>
</feature>
<evidence type="ECO:0000313" key="3">
    <source>
        <dbReference type="EMBL" id="KAJ4377484.1"/>
    </source>
</evidence>
<evidence type="ECO:0000313" key="4">
    <source>
        <dbReference type="Proteomes" id="UP001140560"/>
    </source>
</evidence>
<sequence>MQLLSIFTLSVFIEVVAPLAFTTTSTPPLTTVAIERRDDASPLPTYTFGSGSEYFPKRVANPEPSGTSVQIYPTGIYDEFPKEGITMAFGPELRKQIKDTMLQNCKDKSREQCRNALNPVLQRTDVTTHTKRFIAISAILLGELLIAIAAETLIIFGEGIYLHNTADVPKEIKFDHGDLDQIQSMAGAHTFAAVTGTSGTPSTITYQPPATTTAADFITIETLTADKDGRKAGDVVYRIPENAAARIQDFLGMTGIKDTQEKCKGQSLKRADNVQECLRRVQRHGMDLADVGPSNLLQLSQRNIPARPGPVQPIGFPIPNLAANGVLLLIPVYHVVYEHAPRAPNADQGWDPSILAKSAIGLTVAAHAAMFAGQSMLEIWVDKDKLVTNLKEDDLACPKDVICVSDDCKGQEEGKNVGAMTPICTIAKNYGCRCDIVTYPDMLELPSDYMDQQYAWLEELIKRSELPSFEPKCSGGEQKLADAAKKLEE</sequence>
<dbReference type="Proteomes" id="UP001140560">
    <property type="component" value="Unassembled WGS sequence"/>
</dbReference>
<feature type="region of interest" description="Disordered" evidence="1">
    <location>
        <begin position="468"/>
        <end position="489"/>
    </location>
</feature>
<organism evidence="3 4">
    <name type="scientific">Neocucurbitaria cava</name>
    <dbReference type="NCBI Taxonomy" id="798079"/>
    <lineage>
        <taxon>Eukaryota</taxon>
        <taxon>Fungi</taxon>
        <taxon>Dikarya</taxon>
        <taxon>Ascomycota</taxon>
        <taxon>Pezizomycotina</taxon>
        <taxon>Dothideomycetes</taxon>
        <taxon>Pleosporomycetidae</taxon>
        <taxon>Pleosporales</taxon>
        <taxon>Pleosporineae</taxon>
        <taxon>Cucurbitariaceae</taxon>
        <taxon>Neocucurbitaria</taxon>
    </lineage>
</organism>
<accession>A0A9W9CS03</accession>
<name>A0A9W9CS03_9PLEO</name>
<evidence type="ECO:0000256" key="1">
    <source>
        <dbReference type="SAM" id="MobiDB-lite"/>
    </source>
</evidence>